<feature type="non-terminal residue" evidence="2">
    <location>
        <position position="181"/>
    </location>
</feature>
<keyword evidence="1" id="KW-0812">Transmembrane</keyword>
<protein>
    <submittedName>
        <fullName evidence="2">Uncharacterized protein</fullName>
    </submittedName>
</protein>
<feature type="transmembrane region" description="Helical" evidence="1">
    <location>
        <begin position="6"/>
        <end position="24"/>
    </location>
</feature>
<comment type="caution">
    <text evidence="2">The sequence shown here is derived from an EMBL/GenBank/DDBJ whole genome shotgun (WGS) entry which is preliminary data.</text>
</comment>
<keyword evidence="3" id="KW-1185">Reference proteome</keyword>
<keyword evidence="1" id="KW-1133">Transmembrane helix</keyword>
<gene>
    <name evidence="2" type="ORF">GCK32_002343</name>
</gene>
<dbReference type="EMBL" id="WIXE01011755">
    <property type="protein sequence ID" value="KAK5976518.1"/>
    <property type="molecule type" value="Genomic_DNA"/>
</dbReference>
<name>A0AAN8IMT4_TRICO</name>
<evidence type="ECO:0000313" key="2">
    <source>
        <dbReference type="EMBL" id="KAK5976518.1"/>
    </source>
</evidence>
<reference evidence="2 3" key="1">
    <citation type="submission" date="2019-10" db="EMBL/GenBank/DDBJ databases">
        <title>Assembly and Annotation for the nematode Trichostrongylus colubriformis.</title>
        <authorList>
            <person name="Martin J."/>
        </authorList>
    </citation>
    <scope>NUCLEOTIDE SEQUENCE [LARGE SCALE GENOMIC DNA]</scope>
    <source>
        <strain evidence="2">G859</strain>
        <tissue evidence="2">Whole worm</tissue>
    </source>
</reference>
<accession>A0AAN8IMT4</accession>
<feature type="transmembrane region" description="Helical" evidence="1">
    <location>
        <begin position="45"/>
        <end position="66"/>
    </location>
</feature>
<proteinExistence type="predicted"/>
<organism evidence="2 3">
    <name type="scientific">Trichostrongylus colubriformis</name>
    <name type="common">Black scour worm</name>
    <dbReference type="NCBI Taxonomy" id="6319"/>
    <lineage>
        <taxon>Eukaryota</taxon>
        <taxon>Metazoa</taxon>
        <taxon>Ecdysozoa</taxon>
        <taxon>Nematoda</taxon>
        <taxon>Chromadorea</taxon>
        <taxon>Rhabditida</taxon>
        <taxon>Rhabditina</taxon>
        <taxon>Rhabditomorpha</taxon>
        <taxon>Strongyloidea</taxon>
        <taxon>Trichostrongylidae</taxon>
        <taxon>Trichostrongylus</taxon>
    </lineage>
</organism>
<keyword evidence="1" id="KW-0472">Membrane</keyword>
<sequence length="181" mass="20679">MNKVRFNYWSLAYFIVTASMIMFFNEYAQKIVDCQRRMAAVQSTIMNLLNLCVLMLFTHIAIGQWACPNGELKMEIGLGVKYFPNKSSPIDIPPNTKCKIEIFAKPPKNQLIAISMTLGGRNVGKEKLHVKFDDDDIRGLLFYFDPIHDRLPPVGHKYIMLINIPPEGPPAELFIKFEGEI</sequence>
<evidence type="ECO:0000313" key="3">
    <source>
        <dbReference type="Proteomes" id="UP001331761"/>
    </source>
</evidence>
<dbReference type="AlphaFoldDB" id="A0AAN8IMT4"/>
<evidence type="ECO:0000256" key="1">
    <source>
        <dbReference type="SAM" id="Phobius"/>
    </source>
</evidence>
<dbReference type="Proteomes" id="UP001331761">
    <property type="component" value="Unassembled WGS sequence"/>
</dbReference>